<dbReference type="Proteomes" id="UP000325081">
    <property type="component" value="Unassembled WGS sequence"/>
</dbReference>
<organism evidence="2 3">
    <name type="scientific">Striga asiatica</name>
    <name type="common">Asiatic witchweed</name>
    <name type="synonym">Buchnera asiatica</name>
    <dbReference type="NCBI Taxonomy" id="4170"/>
    <lineage>
        <taxon>Eukaryota</taxon>
        <taxon>Viridiplantae</taxon>
        <taxon>Streptophyta</taxon>
        <taxon>Embryophyta</taxon>
        <taxon>Tracheophyta</taxon>
        <taxon>Spermatophyta</taxon>
        <taxon>Magnoliopsida</taxon>
        <taxon>eudicotyledons</taxon>
        <taxon>Gunneridae</taxon>
        <taxon>Pentapetalae</taxon>
        <taxon>asterids</taxon>
        <taxon>lamiids</taxon>
        <taxon>Lamiales</taxon>
        <taxon>Orobanchaceae</taxon>
        <taxon>Buchnereae</taxon>
        <taxon>Striga</taxon>
    </lineage>
</organism>
<evidence type="ECO:0000313" key="3">
    <source>
        <dbReference type="Proteomes" id="UP000325081"/>
    </source>
</evidence>
<proteinExistence type="predicted"/>
<evidence type="ECO:0000313" key="2">
    <source>
        <dbReference type="EMBL" id="GER39360.1"/>
    </source>
</evidence>
<accession>A0A5A7Q2L4</accession>
<protein>
    <submittedName>
        <fullName evidence="2">E3 ubiquitin protein ligase 2</fullName>
    </submittedName>
</protein>
<comment type="caution">
    <text evidence="2">The sequence shown here is derived from an EMBL/GenBank/DDBJ whole genome shotgun (WGS) entry which is preliminary data.</text>
</comment>
<reference evidence="3" key="1">
    <citation type="journal article" date="2019" name="Curr. Biol.">
        <title>Genome Sequence of Striga asiatica Provides Insight into the Evolution of Plant Parasitism.</title>
        <authorList>
            <person name="Yoshida S."/>
            <person name="Kim S."/>
            <person name="Wafula E.K."/>
            <person name="Tanskanen J."/>
            <person name="Kim Y.M."/>
            <person name="Honaas L."/>
            <person name="Yang Z."/>
            <person name="Spallek T."/>
            <person name="Conn C.E."/>
            <person name="Ichihashi Y."/>
            <person name="Cheong K."/>
            <person name="Cui S."/>
            <person name="Der J.P."/>
            <person name="Gundlach H."/>
            <person name="Jiao Y."/>
            <person name="Hori C."/>
            <person name="Ishida J.K."/>
            <person name="Kasahara H."/>
            <person name="Kiba T."/>
            <person name="Kim M.S."/>
            <person name="Koo N."/>
            <person name="Laohavisit A."/>
            <person name="Lee Y.H."/>
            <person name="Lumba S."/>
            <person name="McCourt P."/>
            <person name="Mortimer J.C."/>
            <person name="Mutuku J.M."/>
            <person name="Nomura T."/>
            <person name="Sasaki-Sekimoto Y."/>
            <person name="Seto Y."/>
            <person name="Wang Y."/>
            <person name="Wakatake T."/>
            <person name="Sakakibara H."/>
            <person name="Demura T."/>
            <person name="Yamaguchi S."/>
            <person name="Yoneyama K."/>
            <person name="Manabe R.I."/>
            <person name="Nelson D.C."/>
            <person name="Schulman A.H."/>
            <person name="Timko M.P."/>
            <person name="dePamphilis C.W."/>
            <person name="Choi D."/>
            <person name="Shirasu K."/>
        </authorList>
    </citation>
    <scope>NUCLEOTIDE SEQUENCE [LARGE SCALE GENOMIC DNA]</scope>
    <source>
        <strain evidence="3">cv. UVA1</strain>
    </source>
</reference>
<sequence>MAKSSVKTYVSNTPSDFEELVQKKLQFWRKSELIGTKLLQHKKVGIMQRGHSHGDDDFVSDNEDRSRPNTRGSSGTRKKLRPDYEAKGKEKLIYSSDGDDESYSEGQKEQEFRTDDDD</sequence>
<feature type="compositionally biased region" description="Basic and acidic residues" evidence="1">
    <location>
        <begin position="106"/>
        <end position="118"/>
    </location>
</feature>
<evidence type="ECO:0000256" key="1">
    <source>
        <dbReference type="SAM" id="MobiDB-lite"/>
    </source>
</evidence>
<feature type="compositionally biased region" description="Basic and acidic residues" evidence="1">
    <location>
        <begin position="81"/>
        <end position="92"/>
    </location>
</feature>
<name>A0A5A7Q2L4_STRAF</name>
<feature type="compositionally biased region" description="Basic and acidic residues" evidence="1">
    <location>
        <begin position="52"/>
        <end position="67"/>
    </location>
</feature>
<dbReference type="AlphaFoldDB" id="A0A5A7Q2L4"/>
<keyword evidence="3" id="KW-1185">Reference proteome</keyword>
<feature type="region of interest" description="Disordered" evidence="1">
    <location>
        <begin position="43"/>
        <end position="118"/>
    </location>
</feature>
<dbReference type="EMBL" id="BKCP01005627">
    <property type="protein sequence ID" value="GER39360.1"/>
    <property type="molecule type" value="Genomic_DNA"/>
</dbReference>
<gene>
    <name evidence="2" type="ORF">STAS_15972</name>
</gene>